<evidence type="ECO:0000313" key="2">
    <source>
        <dbReference type="EMBL" id="WUI79844.1"/>
    </source>
</evidence>
<reference evidence="2 3" key="1">
    <citation type="submission" date="2022-10" db="EMBL/GenBank/DDBJ databases">
        <title>The complete genomes of actinobacterial strains from the NBC collection.</title>
        <authorList>
            <person name="Joergensen T.S."/>
            <person name="Alvarez Arevalo M."/>
            <person name="Sterndorff E.B."/>
            <person name="Faurdal D."/>
            <person name="Vuksanovic O."/>
            <person name="Mourched A.-S."/>
            <person name="Charusanti P."/>
            <person name="Shaw S."/>
            <person name="Blin K."/>
            <person name="Weber T."/>
        </authorList>
    </citation>
    <scope>NUCLEOTIDE SEQUENCE [LARGE SCALE GENOMIC DNA]</scope>
    <source>
        <strain evidence="2 3">NBC_00396</strain>
    </source>
</reference>
<gene>
    <name evidence="2" type="ORF">OG375_17885</name>
</gene>
<sequence>MTYVAAGLIGQDVVDYDVAFWEWPRECHWAVEPSTGVGLRPAAPRRAPSHAYPLNDDHAQTMAH</sequence>
<dbReference type="Proteomes" id="UP001346877">
    <property type="component" value="Chromosome"/>
</dbReference>
<protein>
    <submittedName>
        <fullName evidence="2">Uncharacterized protein</fullName>
    </submittedName>
</protein>
<feature type="region of interest" description="Disordered" evidence="1">
    <location>
        <begin position="40"/>
        <end position="64"/>
    </location>
</feature>
<dbReference type="EMBL" id="CP107941">
    <property type="protein sequence ID" value="WUI79844.1"/>
    <property type="molecule type" value="Genomic_DNA"/>
</dbReference>
<evidence type="ECO:0000256" key="1">
    <source>
        <dbReference type="SAM" id="MobiDB-lite"/>
    </source>
</evidence>
<proteinExistence type="predicted"/>
<evidence type="ECO:0000313" key="3">
    <source>
        <dbReference type="Proteomes" id="UP001346877"/>
    </source>
</evidence>
<feature type="compositionally biased region" description="Basic and acidic residues" evidence="1">
    <location>
        <begin position="55"/>
        <end position="64"/>
    </location>
</feature>
<accession>A0ABZ1P8G8</accession>
<name>A0ABZ1P8G8_9ACTN</name>
<keyword evidence="3" id="KW-1185">Reference proteome</keyword>
<organism evidence="2 3">
    <name type="scientific">Micromonospora zamorensis</name>
    <dbReference type="NCBI Taxonomy" id="709883"/>
    <lineage>
        <taxon>Bacteria</taxon>
        <taxon>Bacillati</taxon>
        <taxon>Actinomycetota</taxon>
        <taxon>Actinomycetes</taxon>
        <taxon>Micromonosporales</taxon>
        <taxon>Micromonosporaceae</taxon>
        <taxon>Micromonospora</taxon>
    </lineage>
</organism>
<dbReference type="RefSeq" id="WP_328365297.1">
    <property type="nucleotide sequence ID" value="NZ_CP107936.1"/>
</dbReference>